<comment type="caution">
    <text evidence="3">The sequence shown here is derived from an EMBL/GenBank/DDBJ whole genome shotgun (WGS) entry which is preliminary data.</text>
</comment>
<reference evidence="3 4" key="1">
    <citation type="submission" date="2018-06" db="EMBL/GenBank/DDBJ databases">
        <title>Genomic Encyclopedia of Archaeal and Bacterial Type Strains, Phase II (KMG-II): from individual species to whole genera.</title>
        <authorList>
            <person name="Goeker M."/>
        </authorList>
    </citation>
    <scope>NUCLEOTIDE SEQUENCE [LARGE SCALE GENOMIC DNA]</scope>
    <source>
        <strain evidence="3 4">DSM 29821</strain>
    </source>
</reference>
<sequence>MELLDRFFIRIPQNKFPTTADAVNVDDFIHQHDFINSLQVANPALYEMMAAYKKGNLKDARKVQKLKKSLHNYMLRTATKSTPYGLFTTIAHGSWQEETTNTYYTPAQKNIIANLDAEVIQAIVNKLLQHQNISRQLRYFSNNTLYQNNGKYRYYERSQQGGQSIYKLSSVDDSEILTDILLVAANGATITTIIQDTILHQYPLTDAVEFIESLIQEQLLVSELNLTLSGTPNLDRIIAILTAIPVADHLITAMVDWLHQMKAALAHLENAAPADFNTCYSNIKELLQQQEIPVRKVFLQAEAFANEQFELPSAIGASLLAAVDLLGMLNPNFYIPSLAESKRKFLEKFESQAIPLLTMFDPECGIQPDETAAQIENALLSKDILVMLHKKNSGSNSTVDEAKDLIRKKVWQAWATQKYTVNLAMSDFAGFKKHVHRLSVTGQIIFTIEDFREGLISLYTVGNSSGGNLISRFYQGCDAVTEALKTIDDYESSVYKDCIVAEVIHLPDTRMANISFRPVFRQNEIPVYTQAGADPDQVIRLQDLWVTMVNDQFILFSKKHKKRVIPYITNALNYNKNTIALFQFLGDLQFQHITPRQELHLDFPYASFIPRIQLGQVILQKASWNMASSDFIVLGDTCLSTEIISSFRRQWQFPERVEYSIDQEKGLLHWTDPVSVADFLQIVQQHPNVPVHLTEMVFNPEAGWITDKDGNAFNAECIAMYKNTGRQETTVDVAPLLAATTVHPTIRTKFKPGDDWLYIKLYYNLPVNEKLLKRQLPHCIHHLQLEKKIVRFFFLWYKDPEPHLRLRLKCRRNADKMAILHRIRELFPHLEENDSLWRIELDTYTRESLRYGPVMIRDAEIFFEIDSMYLLHLFRLLKTNNRVELPFIALKNIDAMLEGLSYSLEEKFQLLKRIRSAYEAEFKVMEVAGLRKGLDAIEQQNRQMVENLMQEQPGLFESLSEEECYYNRVAEYKSAVRRFHEKFKAKTRSTGDLHTIVSSLIHMHFIRLFPFKPRENELLVYSLLYNYYKKCLYKANQQTNAINVAN</sequence>
<evidence type="ECO:0000259" key="1">
    <source>
        <dbReference type="Pfam" id="PF04738"/>
    </source>
</evidence>
<evidence type="ECO:0000313" key="3">
    <source>
        <dbReference type="EMBL" id="RAJ76602.1"/>
    </source>
</evidence>
<dbReference type="Pfam" id="PF04738">
    <property type="entry name" value="Lant_dehydr_N"/>
    <property type="match status" value="1"/>
</dbReference>
<organism evidence="3 4">
    <name type="scientific">Chitinophaga dinghuensis</name>
    <dbReference type="NCBI Taxonomy" id="1539050"/>
    <lineage>
        <taxon>Bacteria</taxon>
        <taxon>Pseudomonadati</taxon>
        <taxon>Bacteroidota</taxon>
        <taxon>Chitinophagia</taxon>
        <taxon>Chitinophagales</taxon>
        <taxon>Chitinophagaceae</taxon>
        <taxon>Chitinophaga</taxon>
    </lineage>
</organism>
<dbReference type="AlphaFoldDB" id="A0A327VXX0"/>
<protein>
    <submittedName>
        <fullName evidence="3">Thiopeptide-type bacteriocin biosynthesis protein</fullName>
    </submittedName>
</protein>
<evidence type="ECO:0000313" key="4">
    <source>
        <dbReference type="Proteomes" id="UP000249819"/>
    </source>
</evidence>
<dbReference type="Pfam" id="PF14028">
    <property type="entry name" value="Lant_dehydr_C"/>
    <property type="match status" value="1"/>
</dbReference>
<dbReference type="RefSeq" id="WP_111594327.1">
    <property type="nucleotide sequence ID" value="NZ_QLMA01000008.1"/>
</dbReference>
<dbReference type="NCBIfam" id="TIGR03891">
    <property type="entry name" value="thiopep_ocin"/>
    <property type="match status" value="1"/>
</dbReference>
<gene>
    <name evidence="3" type="ORF">CLV59_108121</name>
</gene>
<feature type="domain" description="Lantibiotic dehydratase N-terminal" evidence="1">
    <location>
        <begin position="34"/>
        <end position="675"/>
    </location>
</feature>
<name>A0A327VXX0_9BACT</name>
<dbReference type="InterPro" id="IPR006827">
    <property type="entry name" value="Lant_deHydtase_N"/>
</dbReference>
<evidence type="ECO:0000259" key="2">
    <source>
        <dbReference type="Pfam" id="PF14028"/>
    </source>
</evidence>
<dbReference type="OrthoDB" id="1273722at2"/>
<keyword evidence="4" id="KW-1185">Reference proteome</keyword>
<dbReference type="InterPro" id="IPR023809">
    <property type="entry name" value="Thiopep_bacteriocin_synth_dom"/>
</dbReference>
<feature type="domain" description="Thiopeptide-type bacteriocin biosynthesis" evidence="2">
    <location>
        <begin position="756"/>
        <end position="1028"/>
    </location>
</feature>
<dbReference type="EMBL" id="QLMA01000008">
    <property type="protein sequence ID" value="RAJ76602.1"/>
    <property type="molecule type" value="Genomic_DNA"/>
</dbReference>
<proteinExistence type="predicted"/>
<dbReference type="Proteomes" id="UP000249819">
    <property type="component" value="Unassembled WGS sequence"/>
</dbReference>
<accession>A0A327VXX0</accession>